<proteinExistence type="inferred from homology"/>
<dbReference type="HOGENOM" id="CLU_026231_5_2_6"/>
<dbReference type="PANTHER" id="PTHR43575">
    <property type="entry name" value="PROTEIN ABCI7, CHLOROPLASTIC"/>
    <property type="match status" value="1"/>
</dbReference>
<protein>
    <submittedName>
        <fullName evidence="4">FeS assembly protein SufD</fullName>
    </submittedName>
</protein>
<gene>
    <name evidence="4" type="ORF">Thimo_2214</name>
</gene>
<dbReference type="PATRIC" id="fig|765912.4.peg.2173"/>
<feature type="domain" description="SUF system FeS cluster assembly SufBD core" evidence="2">
    <location>
        <begin position="185"/>
        <end position="411"/>
    </location>
</feature>
<reference evidence="4 5" key="1">
    <citation type="submission" date="2011-09" db="EMBL/GenBank/DDBJ databases">
        <title>Complete sequence of chromosome of Thioflavicoccus mobilis 8321.</title>
        <authorList>
            <consortium name="US DOE Joint Genome Institute"/>
            <person name="Lucas S."/>
            <person name="Han J."/>
            <person name="Lapidus A."/>
            <person name="Cheng J.-F."/>
            <person name="Goodwin L."/>
            <person name="Pitluck S."/>
            <person name="Peters L."/>
            <person name="Ovchinnikova G."/>
            <person name="Lu M."/>
            <person name="Detter J.C."/>
            <person name="Han C."/>
            <person name="Tapia R."/>
            <person name="Land M."/>
            <person name="Hauser L."/>
            <person name="Kyrpides N."/>
            <person name="Ivanova N."/>
            <person name="Pagani I."/>
            <person name="Vogl K."/>
            <person name="Liu Z."/>
            <person name="Imhoff J."/>
            <person name="Thiel V."/>
            <person name="Frigaard N.-U."/>
            <person name="Bryant D."/>
            <person name="Woyke T."/>
        </authorList>
    </citation>
    <scope>NUCLEOTIDE SEQUENCE [LARGE SCALE GENOMIC DNA]</scope>
    <source>
        <strain evidence="4 5">8321</strain>
    </source>
</reference>
<comment type="similarity">
    <text evidence="1">Belongs to the iron-sulfur cluster assembly SufBD family.</text>
</comment>
<evidence type="ECO:0000313" key="4">
    <source>
        <dbReference type="EMBL" id="AGA90961.1"/>
    </source>
</evidence>
<dbReference type="InterPro" id="IPR045595">
    <property type="entry name" value="SufBD_N"/>
</dbReference>
<dbReference type="NCBIfam" id="TIGR01981">
    <property type="entry name" value="sufD"/>
    <property type="match status" value="1"/>
</dbReference>
<dbReference type="InterPro" id="IPR000825">
    <property type="entry name" value="SUF_FeS_clus_asmbl_SufBD_core"/>
</dbReference>
<dbReference type="SUPFAM" id="SSF101960">
    <property type="entry name" value="Stabilizer of iron transporter SufD"/>
    <property type="match status" value="1"/>
</dbReference>
<dbReference type="KEGG" id="tmb:Thimo_2214"/>
<accession>L0GYE2</accession>
<dbReference type="eggNOG" id="COG0719">
    <property type="taxonomic scope" value="Bacteria"/>
</dbReference>
<organism evidence="4 5">
    <name type="scientific">Thioflavicoccus mobilis 8321</name>
    <dbReference type="NCBI Taxonomy" id="765912"/>
    <lineage>
        <taxon>Bacteria</taxon>
        <taxon>Pseudomonadati</taxon>
        <taxon>Pseudomonadota</taxon>
        <taxon>Gammaproteobacteria</taxon>
        <taxon>Chromatiales</taxon>
        <taxon>Chromatiaceae</taxon>
        <taxon>Thioflavicoccus</taxon>
    </lineage>
</organism>
<dbReference type="InterPro" id="IPR037284">
    <property type="entry name" value="SUF_FeS_clus_asmbl_SufBD_sf"/>
</dbReference>
<dbReference type="InterPro" id="IPR055346">
    <property type="entry name" value="Fe-S_cluster_assembly_SufBD"/>
</dbReference>
<keyword evidence="5" id="KW-1185">Reference proteome</keyword>
<sequence length="444" mass="47247">MNAPALGQLESWLPDGGALDLPGGDLDWLAAERQRALERARAEGIPTSKHEAWRYTGLKGLIEQGFAPYREATPETNTGELSRHLIDGLESHRVVLVDGRFAAGLSALDGLPAGVRIAGLGQVLRQDPDAVRGRLAQVAGTGAHLFAALNTAAMSDGLVVLVEPGVRLERPIELIHLAVGAAGPGVVQPRHLIALGDGAQATLIERFVGRGGARYCTNLVAEVTLGRDAGLEHYRVQTEAPEAFHISALHVALEAASRYRGVNVGLGAAWARTDLVARFAGEGAECDLSGLYLAGDRQLIDYHLNVDHAVPGCASREHFKGILHGKGRAVFDGHVLVARDAQQTDAEMVNNNLLLSASAEIDTKPQLEIYADDVKCSHGTTVGQIEPETLFYLRSRGIPASEARRMLCLAFAGEILGSLGSIGPLHGHVAEHVGARLERVQFVD</sequence>
<evidence type="ECO:0000259" key="3">
    <source>
        <dbReference type="Pfam" id="PF19295"/>
    </source>
</evidence>
<dbReference type="AlphaFoldDB" id="L0GYE2"/>
<feature type="domain" description="SUF system FeS cluster assembly SufBD N-terminal" evidence="3">
    <location>
        <begin position="27"/>
        <end position="173"/>
    </location>
</feature>
<dbReference type="STRING" id="765912.Thimo_2214"/>
<dbReference type="InterPro" id="IPR011542">
    <property type="entry name" value="SUF_FeS_clus_asmbl_SufD"/>
</dbReference>
<dbReference type="Pfam" id="PF19295">
    <property type="entry name" value="SufBD_N"/>
    <property type="match status" value="1"/>
</dbReference>
<dbReference type="EMBL" id="CP003051">
    <property type="protein sequence ID" value="AGA90961.1"/>
    <property type="molecule type" value="Genomic_DNA"/>
</dbReference>
<name>L0GYE2_9GAMM</name>
<dbReference type="PANTHER" id="PTHR43575:SF1">
    <property type="entry name" value="PROTEIN ABCI7, CHLOROPLASTIC"/>
    <property type="match status" value="1"/>
</dbReference>
<evidence type="ECO:0000259" key="2">
    <source>
        <dbReference type="Pfam" id="PF01458"/>
    </source>
</evidence>
<dbReference type="GO" id="GO:0016226">
    <property type="term" value="P:iron-sulfur cluster assembly"/>
    <property type="evidence" value="ECO:0007669"/>
    <property type="project" value="InterPro"/>
</dbReference>
<dbReference type="OrthoDB" id="9768262at2"/>
<dbReference type="Pfam" id="PF01458">
    <property type="entry name" value="SUFBD_core"/>
    <property type="match status" value="1"/>
</dbReference>
<evidence type="ECO:0000313" key="5">
    <source>
        <dbReference type="Proteomes" id="UP000010816"/>
    </source>
</evidence>
<dbReference type="Proteomes" id="UP000010816">
    <property type="component" value="Chromosome"/>
</dbReference>
<evidence type="ECO:0000256" key="1">
    <source>
        <dbReference type="ARBA" id="ARBA00043967"/>
    </source>
</evidence>
<dbReference type="RefSeq" id="WP_015281098.1">
    <property type="nucleotide sequence ID" value="NC_019940.1"/>
</dbReference>